<evidence type="ECO:0000256" key="7">
    <source>
        <dbReference type="ARBA" id="ARBA00022777"/>
    </source>
</evidence>
<dbReference type="EMBL" id="FNVP01000002">
    <property type="protein sequence ID" value="SEF70646.1"/>
    <property type="molecule type" value="Genomic_DNA"/>
</dbReference>
<dbReference type="Gene3D" id="3.40.50.300">
    <property type="entry name" value="P-loop containing nucleotide triphosphate hydrolases"/>
    <property type="match status" value="1"/>
</dbReference>
<keyword evidence="6" id="KW-0547">Nucleotide-binding</keyword>
<dbReference type="AlphaFoldDB" id="A0A1H5U6I4"/>
<dbReference type="InterPro" id="IPR027417">
    <property type="entry name" value="P-loop_NTPase"/>
</dbReference>
<dbReference type="InterPro" id="IPR000550">
    <property type="entry name" value="Hppk"/>
</dbReference>
<dbReference type="Gene3D" id="3.30.70.560">
    <property type="entry name" value="7,8-Dihydro-6-hydroxymethylpterin-pyrophosphokinase HPPK"/>
    <property type="match status" value="1"/>
</dbReference>
<dbReference type="GO" id="GO:0005524">
    <property type="term" value="F:ATP binding"/>
    <property type="evidence" value="ECO:0007669"/>
    <property type="project" value="UniProtKB-KW"/>
</dbReference>
<evidence type="ECO:0000256" key="10">
    <source>
        <dbReference type="ARBA" id="ARBA00029409"/>
    </source>
</evidence>
<comment type="similarity">
    <text evidence="2">Belongs to the HPPK family.</text>
</comment>
<keyword evidence="9" id="KW-0289">Folate biosynthesis</keyword>
<gene>
    <name evidence="15" type="ORF">SAMN04488130_102125</name>
</gene>
<dbReference type="PANTHER" id="PTHR43071">
    <property type="entry name" value="2-AMINO-4-HYDROXY-6-HYDROXYMETHYLDIHYDROPTERIDINE PYROPHOSPHOKINASE"/>
    <property type="match status" value="1"/>
</dbReference>
<evidence type="ECO:0000256" key="11">
    <source>
        <dbReference type="ARBA" id="ARBA00029766"/>
    </source>
</evidence>
<evidence type="ECO:0000256" key="3">
    <source>
        <dbReference type="ARBA" id="ARBA00013253"/>
    </source>
</evidence>
<dbReference type="GO" id="GO:0046656">
    <property type="term" value="P:folic acid biosynthetic process"/>
    <property type="evidence" value="ECO:0007669"/>
    <property type="project" value="UniProtKB-KW"/>
</dbReference>
<dbReference type="OrthoDB" id="9776634at2"/>
<feature type="domain" description="Deoxynucleoside kinase" evidence="14">
    <location>
        <begin position="183"/>
        <end position="375"/>
    </location>
</feature>
<dbReference type="SUPFAM" id="SSF52540">
    <property type="entry name" value="P-loop containing nucleoside triphosphate hydrolases"/>
    <property type="match status" value="1"/>
</dbReference>
<comment type="pathway">
    <text evidence="1">Cofactor biosynthesis; tetrahydrofolate biosynthesis; 2-amino-4-hydroxy-6-hydroxymethyl-7,8-dihydropteridine diphosphate from 7,8-dihydroneopterin triphosphate: step 4/4.</text>
</comment>
<evidence type="ECO:0000259" key="14">
    <source>
        <dbReference type="Pfam" id="PF01712"/>
    </source>
</evidence>
<evidence type="ECO:0000256" key="2">
    <source>
        <dbReference type="ARBA" id="ARBA00005810"/>
    </source>
</evidence>
<protein>
    <recommendedName>
        <fullName evidence="4">2-amino-4-hydroxy-6-hydroxymethyldihydropteridine pyrophosphokinase</fullName>
        <ecNumber evidence="3">2.7.6.3</ecNumber>
    </recommendedName>
    <alternativeName>
        <fullName evidence="11">6-hydroxymethyl-7,8-dihydropterin pyrophosphokinase</fullName>
    </alternativeName>
    <alternativeName>
        <fullName evidence="12">7,8-dihydro-6-hydroxymethylpterin-pyrophosphokinase</fullName>
    </alternativeName>
</protein>
<evidence type="ECO:0000256" key="4">
    <source>
        <dbReference type="ARBA" id="ARBA00016218"/>
    </source>
</evidence>
<evidence type="ECO:0000256" key="12">
    <source>
        <dbReference type="ARBA" id="ARBA00033413"/>
    </source>
</evidence>
<dbReference type="PANTHER" id="PTHR43071:SF1">
    <property type="entry name" value="2-AMINO-4-HYDROXY-6-HYDROXYMETHYLDIHYDROPTERIDINE PYROPHOSPHOKINASE"/>
    <property type="match status" value="1"/>
</dbReference>
<keyword evidence="8" id="KW-0067">ATP-binding</keyword>
<keyword evidence="16" id="KW-1185">Reference proteome</keyword>
<accession>A0A1H5U6I4</accession>
<dbReference type="GO" id="GO:0016301">
    <property type="term" value="F:kinase activity"/>
    <property type="evidence" value="ECO:0007669"/>
    <property type="project" value="UniProtKB-KW"/>
</dbReference>
<organism evidence="15 16">
    <name type="scientific">Flavobacterium urumqiense</name>
    <dbReference type="NCBI Taxonomy" id="935224"/>
    <lineage>
        <taxon>Bacteria</taxon>
        <taxon>Pseudomonadati</taxon>
        <taxon>Bacteroidota</taxon>
        <taxon>Flavobacteriia</taxon>
        <taxon>Flavobacteriales</taxon>
        <taxon>Flavobacteriaceae</taxon>
        <taxon>Flavobacterium</taxon>
    </lineage>
</organism>
<dbReference type="InterPro" id="IPR035907">
    <property type="entry name" value="Hppk_sf"/>
</dbReference>
<dbReference type="UniPathway" id="UPA00077">
    <property type="reaction ID" value="UER00155"/>
</dbReference>
<dbReference type="Pfam" id="PF01712">
    <property type="entry name" value="dNK"/>
    <property type="match status" value="1"/>
</dbReference>
<evidence type="ECO:0000256" key="6">
    <source>
        <dbReference type="ARBA" id="ARBA00022741"/>
    </source>
</evidence>
<dbReference type="Proteomes" id="UP000236737">
    <property type="component" value="Unassembled WGS sequence"/>
</dbReference>
<evidence type="ECO:0000313" key="15">
    <source>
        <dbReference type="EMBL" id="SEF70646.1"/>
    </source>
</evidence>
<dbReference type="Pfam" id="PF01288">
    <property type="entry name" value="HPPK"/>
    <property type="match status" value="1"/>
</dbReference>
<evidence type="ECO:0000256" key="1">
    <source>
        <dbReference type="ARBA" id="ARBA00005051"/>
    </source>
</evidence>
<name>A0A1H5U6I4_9FLAO</name>
<evidence type="ECO:0000259" key="13">
    <source>
        <dbReference type="Pfam" id="PF01288"/>
    </source>
</evidence>
<evidence type="ECO:0000256" key="9">
    <source>
        <dbReference type="ARBA" id="ARBA00022909"/>
    </source>
</evidence>
<reference evidence="16" key="1">
    <citation type="submission" date="2016-10" db="EMBL/GenBank/DDBJ databases">
        <authorList>
            <person name="Varghese N."/>
            <person name="Submissions S."/>
        </authorList>
    </citation>
    <scope>NUCLEOTIDE SEQUENCE [LARGE SCALE GENOMIC DNA]</scope>
    <source>
        <strain evidence="16">CGMCC 1.9230</strain>
    </source>
</reference>
<dbReference type="GO" id="GO:0003848">
    <property type="term" value="F:2-amino-4-hydroxy-6-hydroxymethyldihydropteridine diphosphokinase activity"/>
    <property type="evidence" value="ECO:0007669"/>
    <property type="project" value="UniProtKB-EC"/>
</dbReference>
<proteinExistence type="inferred from homology"/>
<keyword evidence="5" id="KW-0808">Transferase</keyword>
<evidence type="ECO:0000313" key="16">
    <source>
        <dbReference type="Proteomes" id="UP000236737"/>
    </source>
</evidence>
<dbReference type="InterPro" id="IPR031314">
    <property type="entry name" value="DNK_dom"/>
</dbReference>
<evidence type="ECO:0000256" key="5">
    <source>
        <dbReference type="ARBA" id="ARBA00022679"/>
    </source>
</evidence>
<dbReference type="CDD" id="cd01673">
    <property type="entry name" value="dNK"/>
    <property type="match status" value="1"/>
</dbReference>
<dbReference type="RefSeq" id="WP_103998893.1">
    <property type="nucleotide sequence ID" value="NZ_FNVP01000002.1"/>
</dbReference>
<feature type="domain" description="7,8-dihydro-6-hydroxymethylpterin-pyrophosphokinase" evidence="13">
    <location>
        <begin position="8"/>
        <end position="134"/>
    </location>
</feature>
<dbReference type="NCBIfam" id="TIGR01498">
    <property type="entry name" value="folK"/>
    <property type="match status" value="1"/>
</dbReference>
<dbReference type="CDD" id="cd00483">
    <property type="entry name" value="HPPK"/>
    <property type="match status" value="1"/>
</dbReference>
<sequence length="378" mass="44282">MKSQHQVILSLGSNQGNRLENIEHCLQLIHREIGTVIKVSRLYESPAWGFESDAFYNCVLIIHTTSSANKILTQVLKVEKKLGRVRSNKVGYQSRTIDIDLISFDEEIIDSEKLQIPHPLMQNRKFVLLPMQDLNLDWKHPILKKTILELQESSPDQSVCKVIQELKSPLQSISLEQFNYVAFEGNIGAGKTTLATKISEDFNAKTVLERFADNPFLPKFYKDQNRYAFPLEMSFLADRYQQLSDDLAQFDLFKDFIVADYHIFKSLIFAKITLADDEYRLYRNLFDIIYREMPKPDLYIYLYQNSERLLQNIKKRGRSYEQKIPAEYLEKINNGYLDYIKSQTELNVLIIDVSDKDFVKNQEDYLYILNEIQQKISL</sequence>
<comment type="function">
    <text evidence="10">Catalyzes the transfer of pyrophosphate from adenosine triphosphate (ATP) to 6-hydroxymethyl-7,8-dihydropterin, an enzymatic step in folate biosynthesis pathway.</text>
</comment>
<keyword evidence="7 15" id="KW-0418">Kinase</keyword>
<evidence type="ECO:0000256" key="8">
    <source>
        <dbReference type="ARBA" id="ARBA00022840"/>
    </source>
</evidence>
<dbReference type="EC" id="2.7.6.3" evidence="3"/>
<dbReference type="SUPFAM" id="SSF55083">
    <property type="entry name" value="6-hydroxymethyl-7,8-dihydropterin pyrophosphokinase, HPPK"/>
    <property type="match status" value="1"/>
</dbReference>
<dbReference type="GO" id="GO:0046654">
    <property type="term" value="P:tetrahydrofolate biosynthetic process"/>
    <property type="evidence" value="ECO:0007669"/>
    <property type="project" value="UniProtKB-UniPathway"/>
</dbReference>